<dbReference type="RefSeq" id="WP_234986462.1">
    <property type="nucleotide sequence ID" value="NZ_FTNM01000008.1"/>
</dbReference>
<dbReference type="Gene3D" id="3.40.630.30">
    <property type="match status" value="1"/>
</dbReference>
<keyword evidence="3" id="KW-1185">Reference proteome</keyword>
<dbReference type="PANTHER" id="PTHR43328:SF1">
    <property type="entry name" value="N-ACETYLTRANSFERASE DOMAIN-CONTAINING PROTEIN"/>
    <property type="match status" value="1"/>
</dbReference>
<evidence type="ECO:0000259" key="1">
    <source>
        <dbReference type="PROSITE" id="PS51186"/>
    </source>
</evidence>
<dbReference type="PROSITE" id="PS51186">
    <property type="entry name" value="GNAT"/>
    <property type="match status" value="1"/>
</dbReference>
<evidence type="ECO:0000313" key="2">
    <source>
        <dbReference type="EMBL" id="SIR49952.1"/>
    </source>
</evidence>
<dbReference type="PANTHER" id="PTHR43328">
    <property type="entry name" value="ACETYLTRANSFERASE-RELATED"/>
    <property type="match status" value="1"/>
</dbReference>
<feature type="domain" description="N-acetyltransferase" evidence="1">
    <location>
        <begin position="4"/>
        <end position="167"/>
    </location>
</feature>
<organism evidence="2 3">
    <name type="scientific">Pontibacter lucknowensis</name>
    <dbReference type="NCBI Taxonomy" id="1077936"/>
    <lineage>
        <taxon>Bacteria</taxon>
        <taxon>Pseudomonadati</taxon>
        <taxon>Bacteroidota</taxon>
        <taxon>Cytophagia</taxon>
        <taxon>Cytophagales</taxon>
        <taxon>Hymenobacteraceae</taxon>
        <taxon>Pontibacter</taxon>
    </lineage>
</organism>
<sequence>MMNFKLRPWTMDDLDSLVKYADNFNIARNMADVFPHPYTYEKGKAFLEMVTQGNPPHILTIEVEGEAAGGIGIHLQADIYRKNAEMGYWLAEPFWGKGIVTEAIRQMVDYGFANWDINRIFARPFGYNIASQRALEKAGFVLEAKLEKTFYKNGEYQDELIYAVRRPA</sequence>
<dbReference type="GO" id="GO:0016747">
    <property type="term" value="F:acyltransferase activity, transferring groups other than amino-acyl groups"/>
    <property type="evidence" value="ECO:0007669"/>
    <property type="project" value="InterPro"/>
</dbReference>
<dbReference type="STRING" id="1077936.SAMN05421545_3935"/>
<dbReference type="AlphaFoldDB" id="A0A1N7BF81"/>
<dbReference type="Pfam" id="PF13302">
    <property type="entry name" value="Acetyltransf_3"/>
    <property type="match status" value="1"/>
</dbReference>
<dbReference type="Proteomes" id="UP000185924">
    <property type="component" value="Unassembled WGS sequence"/>
</dbReference>
<dbReference type="SUPFAM" id="SSF55729">
    <property type="entry name" value="Acyl-CoA N-acyltransferases (Nat)"/>
    <property type="match status" value="1"/>
</dbReference>
<dbReference type="InterPro" id="IPR000182">
    <property type="entry name" value="GNAT_dom"/>
</dbReference>
<dbReference type="InterPro" id="IPR016181">
    <property type="entry name" value="Acyl_CoA_acyltransferase"/>
</dbReference>
<proteinExistence type="predicted"/>
<dbReference type="EMBL" id="FTNM01000008">
    <property type="protein sequence ID" value="SIR49952.1"/>
    <property type="molecule type" value="Genomic_DNA"/>
</dbReference>
<reference evidence="3" key="1">
    <citation type="submission" date="2017-01" db="EMBL/GenBank/DDBJ databases">
        <authorList>
            <person name="Varghese N."/>
            <person name="Submissions S."/>
        </authorList>
    </citation>
    <scope>NUCLEOTIDE SEQUENCE [LARGE SCALE GENOMIC DNA]</scope>
    <source>
        <strain evidence="3">DM9</strain>
    </source>
</reference>
<accession>A0A1N7BF81</accession>
<evidence type="ECO:0000313" key="3">
    <source>
        <dbReference type="Proteomes" id="UP000185924"/>
    </source>
</evidence>
<keyword evidence="2" id="KW-0808">Transferase</keyword>
<gene>
    <name evidence="2" type="ORF">SAMN05421545_3935</name>
</gene>
<name>A0A1N7BF81_9BACT</name>
<protein>
    <submittedName>
        <fullName evidence="2">Protein N-acetyltransferase, RimJ/RimL family</fullName>
    </submittedName>
</protein>